<dbReference type="PhylomeDB" id="A0A068VHG8"/>
<dbReference type="Gramene" id="CDP20052">
    <property type="protein sequence ID" value="CDP20052"/>
    <property type="gene ID" value="GSCOC_T00008043001"/>
</dbReference>
<dbReference type="GO" id="GO:0031297">
    <property type="term" value="P:replication fork processing"/>
    <property type="evidence" value="ECO:0007669"/>
    <property type="project" value="TreeGrafter"/>
</dbReference>
<dbReference type="STRING" id="49390.A0A068VHG8"/>
<dbReference type="EMBL" id="HG739942">
    <property type="protein sequence ID" value="CDP20052.1"/>
    <property type="molecule type" value="Genomic_DNA"/>
</dbReference>
<dbReference type="Proteomes" id="UP000295252">
    <property type="component" value="Unassembled WGS sequence"/>
</dbReference>
<feature type="transmembrane region" description="Helical" evidence="2">
    <location>
        <begin position="175"/>
        <end position="198"/>
    </location>
</feature>
<dbReference type="GO" id="GO:0043596">
    <property type="term" value="C:nuclear replication fork"/>
    <property type="evidence" value="ECO:0007669"/>
    <property type="project" value="TreeGrafter"/>
</dbReference>
<keyword evidence="2" id="KW-1133">Transmembrane helix</keyword>
<keyword evidence="2" id="KW-0812">Transmembrane</keyword>
<evidence type="ECO:0000256" key="1">
    <source>
        <dbReference type="ARBA" id="ARBA00022801"/>
    </source>
</evidence>
<keyword evidence="4" id="KW-1185">Reference proteome</keyword>
<dbReference type="GO" id="GO:0006281">
    <property type="term" value="P:DNA repair"/>
    <property type="evidence" value="ECO:0007669"/>
    <property type="project" value="TreeGrafter"/>
</dbReference>
<dbReference type="GO" id="GO:0016787">
    <property type="term" value="F:hydrolase activity"/>
    <property type="evidence" value="ECO:0007669"/>
    <property type="project" value="UniProtKB-KW"/>
</dbReference>
<sequence>MHSSKLLLFRNENAKRSEYFENLFCNLESYVEYSSRTKTKYLRETLFQVECGICTMCQLDCHGLVEKIRPLSNENQQQYIRVAAPKLAKHKSCEFDKLVQDPMEGNAWHADHLVPVYQGGENVRTLCVACHADVTAAQCVERCITRANAKRELKAAMKKSKDPQKRDTIDSKQEAFLLEITFIMISFLSGSCVSLFFFPETLNGILYKLKLYNM</sequence>
<evidence type="ECO:0000256" key="2">
    <source>
        <dbReference type="SAM" id="Phobius"/>
    </source>
</evidence>
<dbReference type="OrthoDB" id="2801544at2759"/>
<dbReference type="CDD" id="cd00085">
    <property type="entry name" value="HNHc"/>
    <property type="match status" value="1"/>
</dbReference>
<dbReference type="PANTHER" id="PTHR45766">
    <property type="entry name" value="DNA ANNEALING HELICASE AND ENDONUCLEASE ZRANB3 FAMILY MEMBER"/>
    <property type="match status" value="1"/>
</dbReference>
<organism evidence="3 4">
    <name type="scientific">Coffea canephora</name>
    <name type="common">Robusta coffee</name>
    <dbReference type="NCBI Taxonomy" id="49390"/>
    <lineage>
        <taxon>Eukaryota</taxon>
        <taxon>Viridiplantae</taxon>
        <taxon>Streptophyta</taxon>
        <taxon>Embryophyta</taxon>
        <taxon>Tracheophyta</taxon>
        <taxon>Spermatophyta</taxon>
        <taxon>Magnoliopsida</taxon>
        <taxon>eudicotyledons</taxon>
        <taxon>Gunneridae</taxon>
        <taxon>Pentapetalae</taxon>
        <taxon>asterids</taxon>
        <taxon>lamiids</taxon>
        <taxon>Gentianales</taxon>
        <taxon>Rubiaceae</taxon>
        <taxon>Ixoroideae</taxon>
        <taxon>Gardenieae complex</taxon>
        <taxon>Bertiereae - Coffeeae clade</taxon>
        <taxon>Coffeeae</taxon>
        <taxon>Coffea</taxon>
    </lineage>
</organism>
<proteinExistence type="predicted"/>
<keyword evidence="1" id="KW-0378">Hydrolase</keyword>
<reference evidence="4" key="1">
    <citation type="journal article" date="2014" name="Science">
        <title>The coffee genome provides insight into the convergent evolution of caffeine biosynthesis.</title>
        <authorList>
            <person name="Denoeud F."/>
            <person name="Carretero-Paulet L."/>
            <person name="Dereeper A."/>
            <person name="Droc G."/>
            <person name="Guyot R."/>
            <person name="Pietrella M."/>
            <person name="Zheng C."/>
            <person name="Alberti A."/>
            <person name="Anthony F."/>
            <person name="Aprea G."/>
            <person name="Aury J.M."/>
            <person name="Bento P."/>
            <person name="Bernard M."/>
            <person name="Bocs S."/>
            <person name="Campa C."/>
            <person name="Cenci A."/>
            <person name="Combes M.C."/>
            <person name="Crouzillat D."/>
            <person name="Da Silva C."/>
            <person name="Daddiego L."/>
            <person name="De Bellis F."/>
            <person name="Dussert S."/>
            <person name="Garsmeur O."/>
            <person name="Gayraud T."/>
            <person name="Guignon V."/>
            <person name="Jahn K."/>
            <person name="Jamilloux V."/>
            <person name="Joet T."/>
            <person name="Labadie K."/>
            <person name="Lan T."/>
            <person name="Leclercq J."/>
            <person name="Lepelley M."/>
            <person name="Leroy T."/>
            <person name="Li L.T."/>
            <person name="Librado P."/>
            <person name="Lopez L."/>
            <person name="Munoz A."/>
            <person name="Noel B."/>
            <person name="Pallavicini A."/>
            <person name="Perrotta G."/>
            <person name="Poncet V."/>
            <person name="Pot D."/>
            <person name="Priyono X."/>
            <person name="Rigoreau M."/>
            <person name="Rouard M."/>
            <person name="Rozas J."/>
            <person name="Tranchant-Dubreuil C."/>
            <person name="VanBuren R."/>
            <person name="Zhang Q."/>
            <person name="Andrade A.C."/>
            <person name="Argout X."/>
            <person name="Bertrand B."/>
            <person name="de Kochko A."/>
            <person name="Graziosi G."/>
            <person name="Henry R.J."/>
            <person name="Jayarama X."/>
            <person name="Ming R."/>
            <person name="Nagai C."/>
            <person name="Rounsley S."/>
            <person name="Sankoff D."/>
            <person name="Giuliano G."/>
            <person name="Albert V.A."/>
            <person name="Wincker P."/>
            <person name="Lashermes P."/>
        </authorList>
    </citation>
    <scope>NUCLEOTIDE SEQUENCE [LARGE SCALE GENOMIC DNA]</scope>
    <source>
        <strain evidence="4">cv. DH200-94</strain>
    </source>
</reference>
<evidence type="ECO:0000313" key="3">
    <source>
        <dbReference type="EMBL" id="CDP20052.1"/>
    </source>
</evidence>
<gene>
    <name evidence="3" type="ORF">GSCOC_T00008043001</name>
</gene>
<evidence type="ECO:0000313" key="4">
    <source>
        <dbReference type="Proteomes" id="UP000295252"/>
    </source>
</evidence>
<dbReference type="InParanoid" id="A0A068VHG8"/>
<dbReference type="GO" id="GO:0004520">
    <property type="term" value="F:DNA endonuclease activity"/>
    <property type="evidence" value="ECO:0007669"/>
    <property type="project" value="TreeGrafter"/>
</dbReference>
<keyword evidence="2" id="KW-0472">Membrane</keyword>
<dbReference type="InterPro" id="IPR003615">
    <property type="entry name" value="HNH_nuc"/>
</dbReference>
<dbReference type="PANTHER" id="PTHR45766:SF5">
    <property type="entry name" value="SNF2 DOMAIN-CONTAINING PROTEIN _ HELICASE DOMAIN-CONTAINING PROTEIN _ HNH ENDONUCLEASE DOMAIN-CONTAINING PROTEIN"/>
    <property type="match status" value="1"/>
</dbReference>
<accession>A0A068VHG8</accession>
<dbReference type="AlphaFoldDB" id="A0A068VHG8"/>
<protein>
    <submittedName>
        <fullName evidence="3">DH200=94 genomic scaffold, scaffold_858</fullName>
    </submittedName>
</protein>
<name>A0A068VHG8_COFCA</name>